<accession>A0A1Q3AGQ7</accession>
<proteinExistence type="predicted"/>
<reference evidence="1 2" key="1">
    <citation type="submission" date="2016-08" db="EMBL/GenBank/DDBJ databases">
        <title>Draft genome sequence of allopolyploid Zygosaccharomyces rouxii.</title>
        <authorList>
            <person name="Watanabe J."/>
            <person name="Uehara K."/>
            <person name="Mogi Y."/>
            <person name="Tsukioka Y."/>
        </authorList>
    </citation>
    <scope>NUCLEOTIDE SEQUENCE [LARGE SCALE GENOMIC DNA]</scope>
    <source>
        <strain evidence="1 2">NBRC 110957</strain>
    </source>
</reference>
<evidence type="ECO:0000313" key="1">
    <source>
        <dbReference type="EMBL" id="GAV54936.1"/>
    </source>
</evidence>
<organism evidence="1 2">
    <name type="scientific">Zygosaccharomyces rouxii</name>
    <dbReference type="NCBI Taxonomy" id="4956"/>
    <lineage>
        <taxon>Eukaryota</taxon>
        <taxon>Fungi</taxon>
        <taxon>Dikarya</taxon>
        <taxon>Ascomycota</taxon>
        <taxon>Saccharomycotina</taxon>
        <taxon>Saccharomycetes</taxon>
        <taxon>Saccharomycetales</taxon>
        <taxon>Saccharomycetaceae</taxon>
        <taxon>Zygosaccharomyces</taxon>
    </lineage>
</organism>
<sequence>MADLTREFFDRPENDDTLQNIRRQYLESKKNLQDLMMKQNQNGDDDVAAATDSIGINDQSAKIRKGFKSPLKPKEVMVENRPTSDNLIMMNEVRSLRSLVYEQQAQIRRLQADLQFQKNSEFEFQRMILQFQSQLKNLRDELAELRNLKNYRFDNNRGIDDDRSVSFESPTFDDSTTRLIQISGQKR</sequence>
<evidence type="ECO:0000313" key="2">
    <source>
        <dbReference type="Proteomes" id="UP000187013"/>
    </source>
</evidence>
<dbReference type="EMBL" id="BDGX01000045">
    <property type="protein sequence ID" value="GAV54936.1"/>
    <property type="molecule type" value="Genomic_DNA"/>
</dbReference>
<protein>
    <submittedName>
        <fullName evidence="1">Uncharacterized protein</fullName>
    </submittedName>
</protein>
<comment type="caution">
    <text evidence="1">The sequence shown here is derived from an EMBL/GenBank/DDBJ whole genome shotgun (WGS) entry which is preliminary data.</text>
</comment>
<dbReference type="OrthoDB" id="4036034at2759"/>
<name>A0A1Q3AGQ7_ZYGRO</name>
<dbReference type="AlphaFoldDB" id="A0A1Q3AGQ7"/>
<dbReference type="Proteomes" id="UP000187013">
    <property type="component" value="Unassembled WGS sequence"/>
</dbReference>
<gene>
    <name evidence="1" type="ORF">ZYGR_0AS02590</name>
</gene>